<reference evidence="2" key="1">
    <citation type="submission" date="2022-11" db="EMBL/GenBank/DDBJ databases">
        <authorList>
            <person name="Petersen C."/>
        </authorList>
    </citation>
    <scope>NUCLEOTIDE SEQUENCE</scope>
    <source>
        <strain evidence="2">IBT 19713</strain>
    </source>
</reference>
<comment type="caution">
    <text evidence="2">The sequence shown here is derived from an EMBL/GenBank/DDBJ whole genome shotgun (WGS) entry which is preliminary data.</text>
</comment>
<evidence type="ECO:0000313" key="3">
    <source>
        <dbReference type="Proteomes" id="UP001150941"/>
    </source>
</evidence>
<feature type="region of interest" description="Disordered" evidence="1">
    <location>
        <begin position="72"/>
        <end position="110"/>
    </location>
</feature>
<keyword evidence="3" id="KW-1185">Reference proteome</keyword>
<accession>A0A9W9PKR1</accession>
<organism evidence="2 3">
    <name type="scientific">Penicillium chermesinum</name>
    <dbReference type="NCBI Taxonomy" id="63820"/>
    <lineage>
        <taxon>Eukaryota</taxon>
        <taxon>Fungi</taxon>
        <taxon>Dikarya</taxon>
        <taxon>Ascomycota</taxon>
        <taxon>Pezizomycotina</taxon>
        <taxon>Eurotiomycetes</taxon>
        <taxon>Eurotiomycetidae</taxon>
        <taxon>Eurotiales</taxon>
        <taxon>Aspergillaceae</taxon>
        <taxon>Penicillium</taxon>
    </lineage>
</organism>
<dbReference type="RefSeq" id="XP_058336001.1">
    <property type="nucleotide sequence ID" value="XM_058469970.1"/>
</dbReference>
<dbReference type="GeneID" id="83197273"/>
<dbReference type="AlphaFoldDB" id="A0A9W9PKR1"/>
<evidence type="ECO:0000256" key="1">
    <source>
        <dbReference type="SAM" id="MobiDB-lite"/>
    </source>
</evidence>
<sequence>MPSIRLDQDTKLRTHLGSIAKVLQQKTLDLPAGRKRRTMQSYGTVLTGRERTGVFPVLPPFPVEEMIRRPIALASSRPDQSAPSRAARAGSGDPTDACPSPLTLALSQEMSHSRSSPIRTFLIAILLDPD</sequence>
<proteinExistence type="predicted"/>
<dbReference type="Proteomes" id="UP001150941">
    <property type="component" value="Unassembled WGS sequence"/>
</dbReference>
<protein>
    <submittedName>
        <fullName evidence="2">Uncharacterized protein</fullName>
    </submittedName>
</protein>
<gene>
    <name evidence="2" type="ORF">N7468_000673</name>
</gene>
<name>A0A9W9PKR1_9EURO</name>
<reference evidence="2" key="2">
    <citation type="journal article" date="2023" name="IMA Fungus">
        <title>Comparative genomic study of the Penicillium genus elucidates a diverse pangenome and 15 lateral gene transfer events.</title>
        <authorList>
            <person name="Petersen C."/>
            <person name="Sorensen T."/>
            <person name="Nielsen M.R."/>
            <person name="Sondergaard T.E."/>
            <person name="Sorensen J.L."/>
            <person name="Fitzpatrick D.A."/>
            <person name="Frisvad J.C."/>
            <person name="Nielsen K.L."/>
        </authorList>
    </citation>
    <scope>NUCLEOTIDE SEQUENCE</scope>
    <source>
        <strain evidence="2">IBT 19713</strain>
    </source>
</reference>
<feature type="compositionally biased region" description="Low complexity" evidence="1">
    <location>
        <begin position="81"/>
        <end position="92"/>
    </location>
</feature>
<dbReference type="EMBL" id="JAPQKS010000001">
    <property type="protein sequence ID" value="KAJ5249222.1"/>
    <property type="molecule type" value="Genomic_DNA"/>
</dbReference>
<evidence type="ECO:0000313" key="2">
    <source>
        <dbReference type="EMBL" id="KAJ5249222.1"/>
    </source>
</evidence>